<dbReference type="InterPro" id="IPR019128">
    <property type="entry name" value="Dcc1"/>
</dbReference>
<name>A0A0F4Z9W0_9PEZI</name>
<feature type="region of interest" description="Disordered" evidence="1">
    <location>
        <begin position="107"/>
        <end position="139"/>
    </location>
</feature>
<accession>A0A0F4Z9W0</accession>
<feature type="compositionally biased region" description="Gly residues" evidence="1">
    <location>
        <begin position="114"/>
        <end position="123"/>
    </location>
</feature>
<comment type="caution">
    <text evidence="2">The sequence shown here is derived from an EMBL/GenBank/DDBJ whole genome shotgun (WGS) entry which is preliminary data.</text>
</comment>
<dbReference type="EMBL" id="LAEV01001794">
    <property type="protein sequence ID" value="KKA27284.1"/>
    <property type="molecule type" value="Genomic_DNA"/>
</dbReference>
<dbReference type="GO" id="GO:0007064">
    <property type="term" value="P:mitotic sister chromatid cohesion"/>
    <property type="evidence" value="ECO:0007669"/>
    <property type="project" value="InterPro"/>
</dbReference>
<sequence>MSTQGSQQIPFSHAPDGHGYRLLELPPELVALLEGLGAPLLYLETSPETANAVLRTPDHKYALRQRNTSNSIILASPTGTGTGASGDPASPGLAAFATVHESIELIRQGPDTKPGGGIGGGVRHTGSMGKWHEKFGKGR</sequence>
<evidence type="ECO:0000313" key="3">
    <source>
        <dbReference type="Proteomes" id="UP000033483"/>
    </source>
</evidence>
<organism evidence="2 3">
    <name type="scientific">Thielaviopsis punctulata</name>
    <dbReference type="NCBI Taxonomy" id="72032"/>
    <lineage>
        <taxon>Eukaryota</taxon>
        <taxon>Fungi</taxon>
        <taxon>Dikarya</taxon>
        <taxon>Ascomycota</taxon>
        <taxon>Pezizomycotina</taxon>
        <taxon>Sordariomycetes</taxon>
        <taxon>Hypocreomycetidae</taxon>
        <taxon>Microascales</taxon>
        <taxon>Ceratocystidaceae</taxon>
        <taxon>Thielaviopsis</taxon>
    </lineage>
</organism>
<keyword evidence="3" id="KW-1185">Reference proteome</keyword>
<feature type="compositionally biased region" description="Basic and acidic residues" evidence="1">
    <location>
        <begin position="130"/>
        <end position="139"/>
    </location>
</feature>
<protein>
    <recommendedName>
        <fullName evidence="4">Sister chromatid cohesion protein DCC1</fullName>
    </recommendedName>
</protein>
<dbReference type="Proteomes" id="UP000033483">
    <property type="component" value="Unassembled WGS sequence"/>
</dbReference>
<proteinExistence type="predicted"/>
<evidence type="ECO:0000313" key="2">
    <source>
        <dbReference type="EMBL" id="KKA27284.1"/>
    </source>
</evidence>
<reference evidence="2 3" key="1">
    <citation type="submission" date="2015-03" db="EMBL/GenBank/DDBJ databases">
        <authorList>
            <person name="Radwan O."/>
            <person name="Al-Naeli F.A."/>
            <person name="Rendon G.A."/>
            <person name="Fields C."/>
        </authorList>
    </citation>
    <scope>NUCLEOTIDE SEQUENCE [LARGE SCALE GENOMIC DNA]</scope>
    <source>
        <strain evidence="2">CR-DP1</strain>
    </source>
</reference>
<dbReference type="Pfam" id="PF09724">
    <property type="entry name" value="Dcc1"/>
    <property type="match status" value="1"/>
</dbReference>
<dbReference type="AlphaFoldDB" id="A0A0F4Z9W0"/>
<evidence type="ECO:0008006" key="4">
    <source>
        <dbReference type="Google" id="ProtNLM"/>
    </source>
</evidence>
<gene>
    <name evidence="2" type="ORF">TD95_003473</name>
</gene>
<evidence type="ECO:0000256" key="1">
    <source>
        <dbReference type="SAM" id="MobiDB-lite"/>
    </source>
</evidence>
<dbReference type="OrthoDB" id="5199543at2759"/>
<dbReference type="GO" id="GO:0031390">
    <property type="term" value="C:Ctf18 RFC-like complex"/>
    <property type="evidence" value="ECO:0007669"/>
    <property type="project" value="InterPro"/>
</dbReference>